<dbReference type="SUPFAM" id="SSF49764">
    <property type="entry name" value="HSP20-like chaperones"/>
    <property type="match status" value="1"/>
</dbReference>
<dbReference type="PROSITE" id="PS01031">
    <property type="entry name" value="SHSP"/>
    <property type="match status" value="1"/>
</dbReference>
<evidence type="ECO:0000256" key="1">
    <source>
        <dbReference type="PROSITE-ProRule" id="PRU00285"/>
    </source>
</evidence>
<feature type="compositionally biased region" description="Polar residues" evidence="3">
    <location>
        <begin position="13"/>
        <end position="22"/>
    </location>
</feature>
<organism evidence="5 6">
    <name type="scientific">Candidatus Segetimicrobium genomatis</name>
    <dbReference type="NCBI Taxonomy" id="2569760"/>
    <lineage>
        <taxon>Bacteria</taxon>
        <taxon>Bacillati</taxon>
        <taxon>Candidatus Sysuimicrobiota</taxon>
        <taxon>Candidatus Sysuimicrobiia</taxon>
        <taxon>Candidatus Sysuimicrobiales</taxon>
        <taxon>Candidatus Segetimicrobiaceae</taxon>
        <taxon>Candidatus Segetimicrobium</taxon>
    </lineage>
</organism>
<dbReference type="InterPro" id="IPR008978">
    <property type="entry name" value="HSP20-like_chaperone"/>
</dbReference>
<dbReference type="CDD" id="cd06464">
    <property type="entry name" value="ACD_sHsps-like"/>
    <property type="match status" value="1"/>
</dbReference>
<proteinExistence type="inferred from homology"/>
<dbReference type="InterPro" id="IPR031107">
    <property type="entry name" value="Small_HSP"/>
</dbReference>
<comment type="caution">
    <text evidence="5">The sequence shown here is derived from an EMBL/GenBank/DDBJ whole genome shotgun (WGS) entry which is preliminary data.</text>
</comment>
<dbReference type="PANTHER" id="PTHR11527">
    <property type="entry name" value="HEAT-SHOCK PROTEIN 20 FAMILY MEMBER"/>
    <property type="match status" value="1"/>
</dbReference>
<dbReference type="Gene3D" id="2.60.40.790">
    <property type="match status" value="1"/>
</dbReference>
<dbReference type="Proteomes" id="UP000320048">
    <property type="component" value="Unassembled WGS sequence"/>
</dbReference>
<name>A0A537J852_9BACT</name>
<evidence type="ECO:0000256" key="3">
    <source>
        <dbReference type="SAM" id="MobiDB-lite"/>
    </source>
</evidence>
<evidence type="ECO:0000256" key="2">
    <source>
        <dbReference type="RuleBase" id="RU003616"/>
    </source>
</evidence>
<feature type="region of interest" description="Disordered" evidence="3">
    <location>
        <begin position="1"/>
        <end position="31"/>
    </location>
</feature>
<sequence>MGVRGGRGGSRAATAQPNQSQSKQERRKRKMSVVRWNSFGDIETVRRSMDQLFDEVFTRRPGVGREVATLAWEPAVEMFESDHEVVVRAELPDVDPNKVEITVTSDAITLKGERKHEQEEKGRNYYRRELRYGTFARTLPLGTEVKSGDAKATYKDGVLEVKIPKSERVKPTSVKVQIA</sequence>
<gene>
    <name evidence="5" type="ORF">E6H04_10075</name>
</gene>
<comment type="similarity">
    <text evidence="1 2">Belongs to the small heat shock protein (HSP20) family.</text>
</comment>
<dbReference type="InterPro" id="IPR002068">
    <property type="entry name" value="A-crystallin/Hsp20_dom"/>
</dbReference>
<accession>A0A537J852</accession>
<dbReference type="EMBL" id="VBAO01000264">
    <property type="protein sequence ID" value="TMI79731.1"/>
    <property type="molecule type" value="Genomic_DNA"/>
</dbReference>
<evidence type="ECO:0000313" key="6">
    <source>
        <dbReference type="Proteomes" id="UP000320048"/>
    </source>
</evidence>
<dbReference type="Pfam" id="PF00011">
    <property type="entry name" value="HSP20"/>
    <property type="match status" value="1"/>
</dbReference>
<dbReference type="AlphaFoldDB" id="A0A537J852"/>
<evidence type="ECO:0000259" key="4">
    <source>
        <dbReference type="PROSITE" id="PS01031"/>
    </source>
</evidence>
<reference evidence="5 6" key="1">
    <citation type="journal article" date="2019" name="Nat. Microbiol.">
        <title>Mediterranean grassland soil C-N compound turnover is dependent on rainfall and depth, and is mediated by genomically divergent microorganisms.</title>
        <authorList>
            <person name="Diamond S."/>
            <person name="Andeer P.F."/>
            <person name="Li Z."/>
            <person name="Crits-Christoph A."/>
            <person name="Burstein D."/>
            <person name="Anantharaman K."/>
            <person name="Lane K.R."/>
            <person name="Thomas B.C."/>
            <person name="Pan C."/>
            <person name="Northen T.R."/>
            <person name="Banfield J.F."/>
        </authorList>
    </citation>
    <scope>NUCLEOTIDE SEQUENCE [LARGE SCALE GENOMIC DNA]</scope>
    <source>
        <strain evidence="5">NP_7</strain>
    </source>
</reference>
<feature type="domain" description="SHSP" evidence="4">
    <location>
        <begin position="67"/>
        <end position="179"/>
    </location>
</feature>
<protein>
    <submittedName>
        <fullName evidence="5">Hsp20/alpha crystallin family protein</fullName>
    </submittedName>
</protein>
<evidence type="ECO:0000313" key="5">
    <source>
        <dbReference type="EMBL" id="TMI79731.1"/>
    </source>
</evidence>